<feature type="topological domain" description="Cytoplasmic" evidence="7">
    <location>
        <begin position="50"/>
        <end position="298"/>
    </location>
</feature>
<evidence type="ECO:0000256" key="6">
    <source>
        <dbReference type="ARBA" id="ARBA00023186"/>
    </source>
</evidence>
<dbReference type="Pfam" id="PF05099">
    <property type="entry name" value="TerB"/>
    <property type="match status" value="1"/>
</dbReference>
<keyword evidence="2 7" id="KW-0997">Cell inner membrane</keyword>
<evidence type="ECO:0000259" key="9">
    <source>
        <dbReference type="PROSITE" id="PS50076"/>
    </source>
</evidence>
<dbReference type="Gene3D" id="1.10.3680.10">
    <property type="entry name" value="TerB-like"/>
    <property type="match status" value="1"/>
</dbReference>
<keyword evidence="1 7" id="KW-1003">Cell membrane</keyword>
<dbReference type="EMBL" id="BMOB01000005">
    <property type="protein sequence ID" value="GGI86127.1"/>
    <property type="molecule type" value="Genomic_DNA"/>
</dbReference>
<dbReference type="RefSeq" id="WP_131776755.1">
    <property type="nucleotide sequence ID" value="NZ_BMOB01000005.1"/>
</dbReference>
<dbReference type="Proteomes" id="UP000630149">
    <property type="component" value="Unassembled WGS sequence"/>
</dbReference>
<sequence>MPNFKDHQTKLSLRQFFTTQTWWGKIIGAIMGYLMAGPAGALFGILVGNLFDRGLAQHFAHPYWHYHSEKREQIQKKFFEATFEVMGHMAKIDGRVSEQEIKLASSLMQEMKLNSKQKRQARELFRKGKSAEFDLKKELSELRITLQENPELLKLFVEIQYRAAQTDSLSANKLEAMNTILRYLGFAPLHEQYRFYEDFDYKPYTNHSREYTHSNHSSSKSYRQHQPRNSLTHAFAILEVSPNANKQEVKKAYRRLMSKNHPDKLIAQGLPEEMIRLANDKTQKISKAYEQICASKGW</sequence>
<feature type="domain" description="J" evidence="9">
    <location>
        <begin position="233"/>
        <end position="297"/>
    </location>
</feature>
<dbReference type="NCBIfam" id="NF006948">
    <property type="entry name" value="PRK09430.1"/>
    <property type="match status" value="1"/>
</dbReference>
<keyword evidence="3 7" id="KW-0812">Transmembrane</keyword>
<evidence type="ECO:0000256" key="4">
    <source>
        <dbReference type="ARBA" id="ARBA00022989"/>
    </source>
</evidence>
<evidence type="ECO:0000256" key="8">
    <source>
        <dbReference type="SAM" id="Phobius"/>
    </source>
</evidence>
<evidence type="ECO:0000313" key="11">
    <source>
        <dbReference type="Proteomes" id="UP000630149"/>
    </source>
</evidence>
<reference evidence="10" key="2">
    <citation type="submission" date="2020-09" db="EMBL/GenBank/DDBJ databases">
        <authorList>
            <person name="Sun Q."/>
            <person name="Ohkuma M."/>
        </authorList>
    </citation>
    <scope>NUCLEOTIDE SEQUENCE</scope>
    <source>
        <strain evidence="10">JCM 13919</strain>
    </source>
</reference>
<dbReference type="InterPro" id="IPR029024">
    <property type="entry name" value="TerB-like"/>
</dbReference>
<comment type="caution">
    <text evidence="10">The sequence shown here is derived from an EMBL/GenBank/DDBJ whole genome shotgun (WGS) entry which is preliminary data.</text>
</comment>
<dbReference type="Gene3D" id="1.10.287.110">
    <property type="entry name" value="DnaJ domain"/>
    <property type="match status" value="1"/>
</dbReference>
<dbReference type="PRINTS" id="PR00625">
    <property type="entry name" value="JDOMAIN"/>
</dbReference>
<organism evidence="10 11">
    <name type="scientific">Legionella impletisoli</name>
    <dbReference type="NCBI Taxonomy" id="343510"/>
    <lineage>
        <taxon>Bacteria</taxon>
        <taxon>Pseudomonadati</taxon>
        <taxon>Pseudomonadota</taxon>
        <taxon>Gammaproteobacteria</taxon>
        <taxon>Legionellales</taxon>
        <taxon>Legionellaceae</taxon>
        <taxon>Legionella</taxon>
    </lineage>
</organism>
<dbReference type="AlphaFoldDB" id="A0A917JV70"/>
<dbReference type="InterPro" id="IPR036869">
    <property type="entry name" value="J_dom_sf"/>
</dbReference>
<dbReference type="OrthoDB" id="9782583at2"/>
<evidence type="ECO:0000256" key="5">
    <source>
        <dbReference type="ARBA" id="ARBA00023136"/>
    </source>
</evidence>
<gene>
    <name evidence="7 10" type="primary">djlA</name>
    <name evidence="10" type="ORF">GCM10007966_13410</name>
</gene>
<evidence type="ECO:0000313" key="10">
    <source>
        <dbReference type="EMBL" id="GGI86127.1"/>
    </source>
</evidence>
<evidence type="ECO:0000256" key="3">
    <source>
        <dbReference type="ARBA" id="ARBA00022692"/>
    </source>
</evidence>
<evidence type="ECO:0000256" key="2">
    <source>
        <dbReference type="ARBA" id="ARBA00022519"/>
    </source>
</evidence>
<dbReference type="PANTHER" id="PTHR24074">
    <property type="entry name" value="CO-CHAPERONE PROTEIN DJLA"/>
    <property type="match status" value="1"/>
</dbReference>
<dbReference type="InterPro" id="IPR023749">
    <property type="entry name" value="DjlA"/>
</dbReference>
<feature type="transmembrane region" description="Helical" evidence="8">
    <location>
        <begin position="26"/>
        <end position="51"/>
    </location>
</feature>
<comment type="function">
    <text evidence="7">Regulatory DnaK co-chaperone. Direct interaction between DnaK and DjlA is needed for the induction of the wcaABCDE operon, involved in the synthesis of a colanic acid polysaccharide capsule, possibly through activation of the RcsB/RcsC phosphotransfer signaling pathway. The colanic acid capsule may help the bacterium survive conditions outside the host.</text>
</comment>
<feature type="topological domain" description="Periplasmic" evidence="7">
    <location>
        <begin position="1"/>
        <end position="25"/>
    </location>
</feature>
<keyword evidence="5 7" id="KW-0472">Membrane</keyword>
<accession>A0A917JV70</accession>
<dbReference type="SUPFAM" id="SSF158682">
    <property type="entry name" value="TerB-like"/>
    <property type="match status" value="1"/>
</dbReference>
<dbReference type="CDD" id="cd07316">
    <property type="entry name" value="terB_like_DjlA"/>
    <property type="match status" value="1"/>
</dbReference>
<dbReference type="GO" id="GO:0051087">
    <property type="term" value="F:protein-folding chaperone binding"/>
    <property type="evidence" value="ECO:0007669"/>
    <property type="project" value="InterPro"/>
</dbReference>
<comment type="domain">
    <text evidence="7">The transmembrane domain is a dimerization domain.</text>
</comment>
<dbReference type="InterPro" id="IPR001623">
    <property type="entry name" value="DnaJ_domain"/>
</dbReference>
<evidence type="ECO:0000256" key="1">
    <source>
        <dbReference type="ARBA" id="ARBA00022475"/>
    </source>
</evidence>
<dbReference type="CDD" id="cd06257">
    <property type="entry name" value="DnaJ"/>
    <property type="match status" value="1"/>
</dbReference>
<dbReference type="PROSITE" id="PS50076">
    <property type="entry name" value="DNAJ_2"/>
    <property type="match status" value="1"/>
</dbReference>
<keyword evidence="11" id="KW-1185">Reference proteome</keyword>
<dbReference type="Pfam" id="PF00226">
    <property type="entry name" value="DnaJ"/>
    <property type="match status" value="1"/>
</dbReference>
<keyword evidence="4 7" id="KW-1133">Transmembrane helix</keyword>
<dbReference type="SMART" id="SM00271">
    <property type="entry name" value="DnaJ"/>
    <property type="match status" value="1"/>
</dbReference>
<name>A0A917JV70_9GAMM</name>
<comment type="subunit">
    <text evidence="7">Homodimer.</text>
</comment>
<dbReference type="InterPro" id="IPR050817">
    <property type="entry name" value="DjlA_DnaK_co-chaperone"/>
</dbReference>
<proteinExistence type="inferred from homology"/>
<keyword evidence="6 7" id="KW-0143">Chaperone</keyword>
<protein>
    <recommendedName>
        <fullName evidence="7">Co-chaperone protein DjlA</fullName>
    </recommendedName>
</protein>
<dbReference type="InterPro" id="IPR007791">
    <property type="entry name" value="DjlA_N"/>
</dbReference>
<reference evidence="10" key="1">
    <citation type="journal article" date="2014" name="Int. J. Syst. Evol. Microbiol.">
        <title>Complete genome sequence of Corynebacterium casei LMG S-19264T (=DSM 44701T), isolated from a smear-ripened cheese.</title>
        <authorList>
            <consortium name="US DOE Joint Genome Institute (JGI-PGF)"/>
            <person name="Walter F."/>
            <person name="Albersmeier A."/>
            <person name="Kalinowski J."/>
            <person name="Ruckert C."/>
        </authorList>
    </citation>
    <scope>NUCLEOTIDE SEQUENCE</scope>
    <source>
        <strain evidence="10">JCM 13919</strain>
    </source>
</reference>
<comment type="subcellular location">
    <subcellularLocation>
        <location evidence="7">Cell inner membrane</location>
        <topology evidence="7">Single-pass type III membrane protein</topology>
    </subcellularLocation>
</comment>
<dbReference type="SUPFAM" id="SSF46565">
    <property type="entry name" value="Chaperone J-domain"/>
    <property type="match status" value="1"/>
</dbReference>
<evidence type="ECO:0000256" key="7">
    <source>
        <dbReference type="HAMAP-Rule" id="MF_01153"/>
    </source>
</evidence>
<dbReference type="GO" id="GO:0005886">
    <property type="term" value="C:plasma membrane"/>
    <property type="evidence" value="ECO:0007669"/>
    <property type="project" value="UniProtKB-SubCell"/>
</dbReference>
<dbReference type="HAMAP" id="MF_01153">
    <property type="entry name" value="DjlA"/>
    <property type="match status" value="1"/>
</dbReference>